<evidence type="ECO:0000313" key="2">
    <source>
        <dbReference type="Proteomes" id="UP000015104"/>
    </source>
</evidence>
<dbReference type="AlphaFoldDB" id="T1K1J3"/>
<dbReference type="EnsemblMetazoa" id="tetur04g01600.1">
    <property type="protein sequence ID" value="tetur04g01600.1"/>
    <property type="gene ID" value="tetur04g01600"/>
</dbReference>
<reference evidence="2" key="1">
    <citation type="submission" date="2011-08" db="EMBL/GenBank/DDBJ databases">
        <authorList>
            <person name="Rombauts S."/>
        </authorList>
    </citation>
    <scope>NUCLEOTIDE SEQUENCE</scope>
    <source>
        <strain evidence="2">London</strain>
    </source>
</reference>
<organism evidence="1 2">
    <name type="scientific">Tetranychus urticae</name>
    <name type="common">Two-spotted spider mite</name>
    <dbReference type="NCBI Taxonomy" id="32264"/>
    <lineage>
        <taxon>Eukaryota</taxon>
        <taxon>Metazoa</taxon>
        <taxon>Ecdysozoa</taxon>
        <taxon>Arthropoda</taxon>
        <taxon>Chelicerata</taxon>
        <taxon>Arachnida</taxon>
        <taxon>Acari</taxon>
        <taxon>Acariformes</taxon>
        <taxon>Trombidiformes</taxon>
        <taxon>Prostigmata</taxon>
        <taxon>Eleutherengona</taxon>
        <taxon>Raphignathae</taxon>
        <taxon>Tetranychoidea</taxon>
        <taxon>Tetranychidae</taxon>
        <taxon>Tetranychus</taxon>
    </lineage>
</organism>
<name>T1K1J3_TETUR</name>
<dbReference type="HOGENOM" id="CLU_3052920_0_0_1"/>
<protein>
    <submittedName>
        <fullName evidence="1">Uncharacterized protein</fullName>
    </submittedName>
</protein>
<evidence type="ECO:0000313" key="1">
    <source>
        <dbReference type="EnsemblMetazoa" id="tetur04g01600.1"/>
    </source>
</evidence>
<keyword evidence="2" id="KW-1185">Reference proteome</keyword>
<dbReference type="EMBL" id="CAEY01001352">
    <property type="status" value="NOT_ANNOTATED_CDS"/>
    <property type="molecule type" value="Genomic_DNA"/>
</dbReference>
<proteinExistence type="predicted"/>
<reference evidence="1" key="2">
    <citation type="submission" date="2015-06" db="UniProtKB">
        <authorList>
            <consortium name="EnsemblMetazoa"/>
        </authorList>
    </citation>
    <scope>IDENTIFICATION</scope>
</reference>
<accession>T1K1J3</accession>
<sequence length="54" mass="6195">MSETKVDIYYYREHNYNQINDISDVKSFNGQGYSRWIICIYNGLGGGTSLLALL</sequence>
<dbReference type="Proteomes" id="UP000015104">
    <property type="component" value="Unassembled WGS sequence"/>
</dbReference>